<keyword evidence="1 4" id="KW-0378">Hydrolase</keyword>
<dbReference type="GO" id="GO:0005829">
    <property type="term" value="C:cytosol"/>
    <property type="evidence" value="ECO:0007669"/>
    <property type="project" value="TreeGrafter"/>
</dbReference>
<keyword evidence="2 4" id="KW-0326">Glycosidase</keyword>
<dbReference type="PANTHER" id="PTHR12304:SF4">
    <property type="entry name" value="URIDINE NUCLEOSIDASE"/>
    <property type="match status" value="1"/>
</dbReference>
<name>A0A1C6JZV1_9FIRM</name>
<dbReference type="GO" id="GO:0006152">
    <property type="term" value="P:purine nucleoside catabolic process"/>
    <property type="evidence" value="ECO:0007669"/>
    <property type="project" value="TreeGrafter"/>
</dbReference>
<evidence type="ECO:0000256" key="2">
    <source>
        <dbReference type="ARBA" id="ARBA00023295"/>
    </source>
</evidence>
<dbReference type="InterPro" id="IPR036452">
    <property type="entry name" value="Ribo_hydro-like"/>
</dbReference>
<dbReference type="AlphaFoldDB" id="A0A1C6JZV1"/>
<evidence type="ECO:0000256" key="1">
    <source>
        <dbReference type="ARBA" id="ARBA00022801"/>
    </source>
</evidence>
<dbReference type="InterPro" id="IPR001910">
    <property type="entry name" value="Inosine/uridine_hydrolase_dom"/>
</dbReference>
<dbReference type="GO" id="GO:0045437">
    <property type="term" value="F:uridine nucleosidase activity"/>
    <property type="evidence" value="ECO:0007669"/>
    <property type="project" value="UniProtKB-ARBA"/>
</dbReference>
<dbReference type="EMBL" id="FMHG01000002">
    <property type="protein sequence ID" value="SCJ87622.1"/>
    <property type="molecule type" value="Genomic_DNA"/>
</dbReference>
<dbReference type="PROSITE" id="PS01247">
    <property type="entry name" value="IUNH"/>
    <property type="match status" value="1"/>
</dbReference>
<accession>A0A1C6JZV1</accession>
<dbReference type="InterPro" id="IPR023186">
    <property type="entry name" value="IUNH"/>
</dbReference>
<reference evidence="4" key="1">
    <citation type="submission" date="2015-09" db="EMBL/GenBank/DDBJ databases">
        <authorList>
            <consortium name="Pathogen Informatics"/>
        </authorList>
    </citation>
    <scope>NUCLEOTIDE SEQUENCE</scope>
    <source>
        <strain evidence="4">2789STDY5834896</strain>
    </source>
</reference>
<protein>
    <submittedName>
        <fullName evidence="4">Pyrimidine-specific ribonucleoside hydrolase rihA</fullName>
        <ecNumber evidence="4">3.2.-.-</ecNumber>
    </submittedName>
</protein>
<dbReference type="InterPro" id="IPR015910">
    <property type="entry name" value="I/U_nuclsd_hydro_CS"/>
</dbReference>
<dbReference type="SUPFAM" id="SSF53590">
    <property type="entry name" value="Nucleoside hydrolase"/>
    <property type="match status" value="1"/>
</dbReference>
<dbReference type="GO" id="GO:0008477">
    <property type="term" value="F:purine nucleosidase activity"/>
    <property type="evidence" value="ECO:0007669"/>
    <property type="project" value="TreeGrafter"/>
</dbReference>
<dbReference type="EC" id="3.2.-.-" evidence="4"/>
<evidence type="ECO:0000313" key="4">
    <source>
        <dbReference type="EMBL" id="SCJ87622.1"/>
    </source>
</evidence>
<organism evidence="4">
    <name type="scientific">uncultured Anaerotruncus sp</name>
    <dbReference type="NCBI Taxonomy" id="905011"/>
    <lineage>
        <taxon>Bacteria</taxon>
        <taxon>Bacillati</taxon>
        <taxon>Bacillota</taxon>
        <taxon>Clostridia</taxon>
        <taxon>Eubacteriales</taxon>
        <taxon>Oscillospiraceae</taxon>
        <taxon>Anaerotruncus</taxon>
        <taxon>environmental samples</taxon>
    </lineage>
</organism>
<proteinExistence type="predicted"/>
<evidence type="ECO:0000259" key="3">
    <source>
        <dbReference type="Pfam" id="PF01156"/>
    </source>
</evidence>
<feature type="domain" description="Inosine/uridine-preferring nucleoside hydrolase" evidence="3">
    <location>
        <begin position="5"/>
        <end position="315"/>
    </location>
</feature>
<dbReference type="Gene3D" id="3.90.245.10">
    <property type="entry name" value="Ribonucleoside hydrolase-like"/>
    <property type="match status" value="1"/>
</dbReference>
<gene>
    <name evidence="4" type="primary">rihA_29</name>
    <name evidence="4" type="ORF">SAMEA3545359_02480</name>
</gene>
<dbReference type="PANTHER" id="PTHR12304">
    <property type="entry name" value="INOSINE-URIDINE PREFERRING NUCLEOSIDE HYDROLASE"/>
    <property type="match status" value="1"/>
</dbReference>
<sequence>MPRKVILDVDTGSDDAVAIILSLLSPEFEVLGLCSVNGNREVKLTTDNTLRVKQLMKSDVPVYKGCEYPMVATLTPGRKPNIPWREGKMTGVTSLIHGDHLPFPETSLKEEPVGAVPWLIDTLVHTQEKITLIPVGPLTNIAMAIRSDPRVVQGIEEIMIMGGGYLVNNTTPMAEYNVWVDPEALEIVLTAGCKVTLVPLDATHETYLNLEDVAELRSYQNTAATAVADLVEQRIKGYANDADMKAFGGAPIHDALAVCALLDPSVLTEVVHVNCHVDISGGYADGQTCLDMRQKIDKDAPNCYFALHADREKFRTMVKAILKTCPF</sequence>
<dbReference type="Pfam" id="PF01156">
    <property type="entry name" value="IU_nuc_hydro"/>
    <property type="match status" value="1"/>
</dbReference>